<sequence length="220" mass="22846">MIPVAVVLVVLVIVFTVAIIIGNPQSFDLQIFVARIPANITGVYVTGAVTMLVLAVAGWLLWTGLVRLRAQQKEIKALKAAAGVRGKALPGKGGSATGSGTKDVKDPKDTAGATAKDDATGKTAESKTSDHDRGAKKPEADPTEDSPGSRGASPRGSALDLDEPAGRGPAGAGREPGDGASATKDRTGRRDRPEDGETTAEERRRLLDEADDLTRDDPRS</sequence>
<accession>A0A7Y9L9B1</accession>
<name>A0A7Y9L9B1_9ACTN</name>
<dbReference type="AlphaFoldDB" id="A0A7Y9L9B1"/>
<dbReference type="EMBL" id="JACCBU010000001">
    <property type="protein sequence ID" value="NYE71609.1"/>
    <property type="molecule type" value="Genomic_DNA"/>
</dbReference>
<evidence type="ECO:0000313" key="3">
    <source>
        <dbReference type="EMBL" id="NYE71609.1"/>
    </source>
</evidence>
<dbReference type="Proteomes" id="UP000569914">
    <property type="component" value="Unassembled WGS sequence"/>
</dbReference>
<reference evidence="3 4" key="1">
    <citation type="submission" date="2020-07" db="EMBL/GenBank/DDBJ databases">
        <title>Sequencing the genomes of 1000 actinobacteria strains.</title>
        <authorList>
            <person name="Klenk H.-P."/>
        </authorList>
    </citation>
    <scope>NUCLEOTIDE SEQUENCE [LARGE SCALE GENOMIC DNA]</scope>
    <source>
        <strain evidence="3 4">DSM 22083</strain>
    </source>
</reference>
<keyword evidence="2" id="KW-0472">Membrane</keyword>
<gene>
    <name evidence="3" type="ORF">BKA15_002938</name>
</gene>
<evidence type="ECO:0008006" key="5">
    <source>
        <dbReference type="Google" id="ProtNLM"/>
    </source>
</evidence>
<evidence type="ECO:0000313" key="4">
    <source>
        <dbReference type="Proteomes" id="UP000569914"/>
    </source>
</evidence>
<feature type="region of interest" description="Disordered" evidence="1">
    <location>
        <begin position="88"/>
        <end position="220"/>
    </location>
</feature>
<dbReference type="RefSeq" id="WP_179751875.1">
    <property type="nucleotide sequence ID" value="NZ_JACCBU010000001.1"/>
</dbReference>
<feature type="compositionally biased region" description="Low complexity" evidence="1">
    <location>
        <begin position="146"/>
        <end position="158"/>
    </location>
</feature>
<feature type="compositionally biased region" description="Basic and acidic residues" evidence="1">
    <location>
        <begin position="183"/>
        <end position="220"/>
    </location>
</feature>
<proteinExistence type="predicted"/>
<feature type="transmembrane region" description="Helical" evidence="2">
    <location>
        <begin position="42"/>
        <end position="66"/>
    </location>
</feature>
<feature type="compositionally biased region" description="Basic and acidic residues" evidence="1">
    <location>
        <begin position="102"/>
        <end position="140"/>
    </location>
</feature>
<keyword evidence="2" id="KW-1133">Transmembrane helix</keyword>
<evidence type="ECO:0000256" key="2">
    <source>
        <dbReference type="SAM" id="Phobius"/>
    </source>
</evidence>
<organism evidence="3 4">
    <name type="scientific">Microlunatus parietis</name>
    <dbReference type="NCBI Taxonomy" id="682979"/>
    <lineage>
        <taxon>Bacteria</taxon>
        <taxon>Bacillati</taxon>
        <taxon>Actinomycetota</taxon>
        <taxon>Actinomycetes</taxon>
        <taxon>Propionibacteriales</taxon>
        <taxon>Propionibacteriaceae</taxon>
        <taxon>Microlunatus</taxon>
    </lineage>
</organism>
<keyword evidence="2" id="KW-0812">Transmembrane</keyword>
<protein>
    <recommendedName>
        <fullName evidence="5">Lipopolysaccharide assembly protein A domain-containing protein</fullName>
    </recommendedName>
</protein>
<keyword evidence="4" id="KW-1185">Reference proteome</keyword>
<evidence type="ECO:0000256" key="1">
    <source>
        <dbReference type="SAM" id="MobiDB-lite"/>
    </source>
</evidence>
<comment type="caution">
    <text evidence="3">The sequence shown here is derived from an EMBL/GenBank/DDBJ whole genome shotgun (WGS) entry which is preliminary data.</text>
</comment>